<dbReference type="Gene3D" id="3.40.50.1110">
    <property type="entry name" value="SGNH hydrolase"/>
    <property type="match status" value="1"/>
</dbReference>
<reference evidence="4 5" key="1">
    <citation type="submission" date="2019-10" db="EMBL/GenBank/DDBJ databases">
        <title>Prolixibacter strains distinguished by the presence of nitrate reductase genes were adept at nitrate-dependent anaerobic corrosion of metallic iron and carbon steel.</title>
        <authorList>
            <person name="Iino T."/>
            <person name="Shono N."/>
            <person name="Ito K."/>
            <person name="Nakamura R."/>
            <person name="Sueoka K."/>
            <person name="Harayama S."/>
            <person name="Ohkuma M."/>
        </authorList>
    </citation>
    <scope>NUCLEOTIDE SEQUENCE [LARGE SCALE GENOMIC DNA]</scope>
    <source>
        <strain evidence="4 5">JCM 13498</strain>
    </source>
</reference>
<sequence length="652" mass="73132">MKRSKFILLFIFLSIALSGKAEVKLPKLISDGMVLQRQSDVKIWGWAGANEKIAVQFIGKTYQTEADASGKWNIVLPPLKAGGPYDMTITGENTITIKNILVGDVWLCSGQSNMEITMERVSPLYPEEIKNAGNKSIRYFAVPKTYNFQAPQSKLKSGRWISPSPSNILDFSAVSYFFAKALYDSLQVPVGIINSALGGSPVEAWIDLKTLKKFPKYYHEALRFQSQSLRDSIQKADQARSHNWYSELQAKDLGYQNPSKTWRNPDLNTSSWATMDLPGFWADTPLGKVNGVVWFRKVIDVPAAMAGKPAKLLMGRIVDADSVFVNGTFVGTTSYQYPPRRYEIPAHVLKAGKNSIVVRVISNAGRGGFVPDKPYQISDGKTTIDLKGPWKYRLGTTMKPLAGPTFIRWKPTGLYNAMIAPLENYRIKGAVWYQGESNADRPVEYRYLLKDMIASWRHYWNEGNFPFLVVQLPNFMKSQAKPSESNWALLRESQMKALSLPNTGLAVTIDLGEWNDIHPLDKKDVGNRLVWLAQKVAYGKKNAKYLSPLYQSMKVEGNRIVITFDQVGDGLTVKGGGELKQFSIAGKDKHFVWAKAKIIGKNKVAVYSNKIEHPVAVRYAWADNPEGVNLYTKEGLPVAPFRTDSWMSKETK</sequence>
<evidence type="ECO:0000313" key="5">
    <source>
        <dbReference type="Proteomes" id="UP000391834"/>
    </source>
</evidence>
<dbReference type="GO" id="GO:0004553">
    <property type="term" value="F:hydrolase activity, hydrolyzing O-glycosyl compounds"/>
    <property type="evidence" value="ECO:0007669"/>
    <property type="project" value="InterPro"/>
</dbReference>
<dbReference type="InterPro" id="IPR008979">
    <property type="entry name" value="Galactose-bd-like_sf"/>
</dbReference>
<dbReference type="GO" id="GO:0005975">
    <property type="term" value="P:carbohydrate metabolic process"/>
    <property type="evidence" value="ECO:0007669"/>
    <property type="project" value="InterPro"/>
</dbReference>
<dbReference type="InterPro" id="IPR036514">
    <property type="entry name" value="SGNH_hydro_sf"/>
</dbReference>
<evidence type="ECO:0000256" key="1">
    <source>
        <dbReference type="ARBA" id="ARBA00022801"/>
    </source>
</evidence>
<protein>
    <submittedName>
        <fullName evidence="4">9-O-acetylesterase</fullName>
    </submittedName>
</protein>
<gene>
    <name evidence="4" type="ORF">PbJCM13498_02510</name>
</gene>
<dbReference type="SUPFAM" id="SSF52266">
    <property type="entry name" value="SGNH hydrolase"/>
    <property type="match status" value="1"/>
</dbReference>
<name>A0A5M4AUR2_9BACT</name>
<dbReference type="AlphaFoldDB" id="A0A5M4AUR2"/>
<keyword evidence="2" id="KW-0732">Signal</keyword>
<evidence type="ECO:0000256" key="2">
    <source>
        <dbReference type="SAM" id="SignalP"/>
    </source>
</evidence>
<evidence type="ECO:0000313" key="4">
    <source>
        <dbReference type="EMBL" id="GET31388.1"/>
    </source>
</evidence>
<dbReference type="PANTHER" id="PTHR22901:SF0">
    <property type="entry name" value="SIALATE O-ACETYLESTERASE"/>
    <property type="match status" value="1"/>
</dbReference>
<dbReference type="PANTHER" id="PTHR22901">
    <property type="entry name" value="SIALATE O-ACETYLESTERASE"/>
    <property type="match status" value="1"/>
</dbReference>
<dbReference type="Proteomes" id="UP000391834">
    <property type="component" value="Unassembled WGS sequence"/>
</dbReference>
<feature type="domain" description="Sialate O-acetylesterase" evidence="3">
    <location>
        <begin position="403"/>
        <end position="517"/>
    </location>
</feature>
<evidence type="ECO:0000259" key="3">
    <source>
        <dbReference type="Pfam" id="PF03629"/>
    </source>
</evidence>
<dbReference type="EMBL" id="BLAX01000001">
    <property type="protein sequence ID" value="GET31388.1"/>
    <property type="molecule type" value="Genomic_DNA"/>
</dbReference>
<dbReference type="Pfam" id="PF03629">
    <property type="entry name" value="SASA"/>
    <property type="match status" value="1"/>
</dbReference>
<dbReference type="Gene3D" id="2.60.40.10">
    <property type="entry name" value="Immunoglobulins"/>
    <property type="match status" value="1"/>
</dbReference>
<comment type="caution">
    <text evidence="4">The sequence shown here is derived from an EMBL/GenBank/DDBJ whole genome shotgun (WGS) entry which is preliminary data.</text>
</comment>
<dbReference type="SUPFAM" id="SSF49785">
    <property type="entry name" value="Galactose-binding domain-like"/>
    <property type="match status" value="1"/>
</dbReference>
<dbReference type="GO" id="GO:0001681">
    <property type="term" value="F:sialate O-acetylesterase activity"/>
    <property type="evidence" value="ECO:0007669"/>
    <property type="project" value="InterPro"/>
</dbReference>
<dbReference type="Gene3D" id="2.60.120.260">
    <property type="entry name" value="Galactose-binding domain-like"/>
    <property type="match status" value="1"/>
</dbReference>
<dbReference type="InterPro" id="IPR005181">
    <property type="entry name" value="SASA"/>
</dbReference>
<dbReference type="InterPro" id="IPR013783">
    <property type="entry name" value="Ig-like_fold"/>
</dbReference>
<dbReference type="RefSeq" id="WP_025865025.1">
    <property type="nucleotide sequence ID" value="NZ_BLAX01000001.1"/>
</dbReference>
<organism evidence="4 5">
    <name type="scientific">Prolixibacter bellariivorans</name>
    <dbReference type="NCBI Taxonomy" id="314319"/>
    <lineage>
        <taxon>Bacteria</taxon>
        <taxon>Pseudomonadati</taxon>
        <taxon>Bacteroidota</taxon>
        <taxon>Bacteroidia</taxon>
        <taxon>Marinilabiliales</taxon>
        <taxon>Prolixibacteraceae</taxon>
        <taxon>Prolixibacter</taxon>
    </lineage>
</organism>
<dbReference type="InterPro" id="IPR039329">
    <property type="entry name" value="SIAE"/>
</dbReference>
<keyword evidence="5" id="KW-1185">Reference proteome</keyword>
<feature type="signal peptide" evidence="2">
    <location>
        <begin position="1"/>
        <end position="21"/>
    </location>
</feature>
<feature type="chain" id="PRO_5024397124" evidence="2">
    <location>
        <begin position="22"/>
        <end position="652"/>
    </location>
</feature>
<proteinExistence type="predicted"/>
<keyword evidence="1" id="KW-0378">Hydrolase</keyword>
<accession>A0A5M4AUR2</accession>